<organism evidence="1 2">
    <name type="scientific">Kyrpidia tusciae (strain DSM 2912 / NBRC 15312 / T2)</name>
    <name type="common">Bacillus tusciae</name>
    <dbReference type="NCBI Taxonomy" id="562970"/>
    <lineage>
        <taxon>Bacteria</taxon>
        <taxon>Bacillati</taxon>
        <taxon>Bacillota</taxon>
        <taxon>Bacilli</taxon>
        <taxon>Bacillales</taxon>
        <taxon>Alicyclobacillaceae</taxon>
        <taxon>Kyrpidia</taxon>
    </lineage>
</organism>
<dbReference type="KEGG" id="bts:Btus_2054"/>
<dbReference type="HOGENOM" id="CLU_1407161_0_0_9"/>
<sequence>MNTQEIDQKAEFLRQQLGGLIVAFPTDEADPYSKFAVVVYTGDGFRAFPKPLDVSEAAAGIASMVEGLDENGHRVDFDREVRFLVGATQFNGPNVLMRRLREDSRNYDSRRMEDLGSETAFTPRGFVNPPPLKWEASIHRHGRSFGTRQRGCHPSFPDPLGWTGSWIPGHLPGTSSRRRPLPFGSCRLSQYYS</sequence>
<dbReference type="eggNOG" id="ENOG502ZETD">
    <property type="taxonomic scope" value="Bacteria"/>
</dbReference>
<name>D5WQY5_KYRT2</name>
<proteinExistence type="predicted"/>
<protein>
    <submittedName>
        <fullName evidence="1">Uncharacterized protein</fullName>
    </submittedName>
</protein>
<accession>D5WQY5</accession>
<keyword evidence="2" id="KW-1185">Reference proteome</keyword>
<dbReference type="OrthoDB" id="2589967at2"/>
<evidence type="ECO:0000313" key="2">
    <source>
        <dbReference type="Proteomes" id="UP000002368"/>
    </source>
</evidence>
<reference evidence="1 2" key="1">
    <citation type="journal article" date="2011" name="Stand. Genomic Sci.">
        <title>Complete genome sequence of the thermophilic, hydrogen-oxidizing Bacillus tusciae type strain (T2) and reclassification in the new genus, Kyrpidia gen. nov. as Kyrpidia tusciae comb. nov. and emendation of the family Alicyclobacillaceae da Costa and Rainey, 2010.</title>
        <authorList>
            <person name="Klenk H.P."/>
            <person name="Lapidus A."/>
            <person name="Chertkov O."/>
            <person name="Copeland A."/>
            <person name="Del Rio T.G."/>
            <person name="Nolan M."/>
            <person name="Lucas S."/>
            <person name="Chen F."/>
            <person name="Tice H."/>
            <person name="Cheng J.F."/>
            <person name="Han C."/>
            <person name="Bruce D."/>
            <person name="Goodwin L."/>
            <person name="Pitluck S."/>
            <person name="Pati A."/>
            <person name="Ivanova N."/>
            <person name="Mavromatis K."/>
            <person name="Daum C."/>
            <person name="Chen A."/>
            <person name="Palaniappan K."/>
            <person name="Chang Y.J."/>
            <person name="Land M."/>
            <person name="Hauser L."/>
            <person name="Jeffries C.D."/>
            <person name="Detter J.C."/>
            <person name="Rohde M."/>
            <person name="Abt B."/>
            <person name="Pukall R."/>
            <person name="Goker M."/>
            <person name="Bristow J."/>
            <person name="Markowitz V."/>
            <person name="Hugenholtz P."/>
            <person name="Eisen J.A."/>
        </authorList>
    </citation>
    <scope>NUCLEOTIDE SEQUENCE [LARGE SCALE GENOMIC DNA]</scope>
    <source>
        <strain evidence="1 2">DSM 2912</strain>
    </source>
</reference>
<dbReference type="RefSeq" id="WP_013076030.1">
    <property type="nucleotide sequence ID" value="NC_014098.1"/>
</dbReference>
<gene>
    <name evidence="1" type="ordered locus">Btus_2054</name>
</gene>
<dbReference type="AlphaFoldDB" id="D5WQY5"/>
<dbReference type="Proteomes" id="UP000002368">
    <property type="component" value="Chromosome"/>
</dbReference>
<dbReference type="EMBL" id="CP002017">
    <property type="protein sequence ID" value="ADG06744.1"/>
    <property type="molecule type" value="Genomic_DNA"/>
</dbReference>
<evidence type="ECO:0000313" key="1">
    <source>
        <dbReference type="EMBL" id="ADG06744.1"/>
    </source>
</evidence>